<accession>I3UMJ8</accession>
<dbReference type="EMBL" id="HQ317390">
    <property type="protein sequence ID" value="AFK66713.1"/>
    <property type="molecule type" value="Genomic_DNA"/>
</dbReference>
<dbReference type="RefSeq" id="YP_006489303.1">
    <property type="nucleotide sequence ID" value="NC_018088.1"/>
</dbReference>
<dbReference type="GeneID" id="13165534"/>
<organism evidence="1 2">
    <name type="scientific">Colwellia phage 9A</name>
    <dbReference type="NCBI Taxonomy" id="765765"/>
    <lineage>
        <taxon>Viruses</taxon>
        <taxon>Duplodnaviria</taxon>
        <taxon>Heunggongvirae</taxon>
        <taxon>Uroviricota</taxon>
        <taxon>Caudoviricetes</taxon>
        <taxon>Franklinbayvirus</taxon>
        <taxon>Franklinbayvirus fv9A</taxon>
    </lineage>
</organism>
<protein>
    <submittedName>
        <fullName evidence="1">Uncharacterized protein</fullName>
    </submittedName>
</protein>
<sequence length="111" mass="12676">MDYTLSLLMSRCEISDNFLLGVLMYLNFRKDAKCCICGAIDLYMGNIREFYLIHENSCICEKCGKVADKFITGYRSKSPNKVSELNQFVNSGIDAQRKFSQQMNGGYNARN</sequence>
<gene>
    <name evidence="1" type="ORF">COPG_00117</name>
</gene>
<evidence type="ECO:0000313" key="2">
    <source>
        <dbReference type="Proteomes" id="UP000005266"/>
    </source>
</evidence>
<dbReference type="KEGG" id="vg:13165534"/>
<name>I3UMJ8_9CAUD</name>
<reference evidence="1 2" key="1">
    <citation type="journal article" date="2013" name="Extremophiles">
        <title>Genomic analysis of cold-active Colwelliaphage 9A and psychrophilic phage-host interactions.</title>
        <authorList>
            <person name="Colangelo-Lillis J.R."/>
            <person name="Deming J.W."/>
        </authorList>
    </citation>
    <scope>NUCLEOTIDE SEQUENCE [LARGE SCALE GENOMIC DNA]</scope>
    <source>
        <strain evidence="1">9A</strain>
    </source>
</reference>
<dbReference type="Proteomes" id="UP000005266">
    <property type="component" value="Segment"/>
</dbReference>
<proteinExistence type="predicted"/>
<evidence type="ECO:0000313" key="1">
    <source>
        <dbReference type="EMBL" id="AFK66713.1"/>
    </source>
</evidence>
<keyword evidence="2" id="KW-1185">Reference proteome</keyword>